<evidence type="ECO:0000256" key="1">
    <source>
        <dbReference type="ARBA" id="ARBA00022614"/>
    </source>
</evidence>
<dbReference type="PANTHER" id="PTHR24112:SF9">
    <property type="entry name" value="PROTEIN PHOSPHATASE 1 REGULATORY SUBUNIT 37"/>
    <property type="match status" value="1"/>
</dbReference>
<dbReference type="EMBL" id="FN653176">
    <property type="protein sequence ID" value="CBY13325.1"/>
    <property type="molecule type" value="Genomic_DNA"/>
</dbReference>
<reference evidence="7" key="1">
    <citation type="journal article" date="2010" name="Science">
        <title>Plasticity of animal genome architecture unmasked by rapid evolution of a pelagic tunicate.</title>
        <authorList>
            <person name="Denoeud F."/>
            <person name="Henriet S."/>
            <person name="Mungpakdee S."/>
            <person name="Aury J.M."/>
            <person name="Da Silva C."/>
            <person name="Brinkmann H."/>
            <person name="Mikhaleva J."/>
            <person name="Olsen L.C."/>
            <person name="Jubin C."/>
            <person name="Canestro C."/>
            <person name="Bouquet J.M."/>
            <person name="Danks G."/>
            <person name="Poulain J."/>
            <person name="Campsteijn C."/>
            <person name="Adamski M."/>
            <person name="Cross I."/>
            <person name="Yadetie F."/>
            <person name="Muffato M."/>
            <person name="Louis A."/>
            <person name="Butcher S."/>
            <person name="Tsagkogeorga G."/>
            <person name="Konrad A."/>
            <person name="Singh S."/>
            <person name="Jensen M.F."/>
            <person name="Cong E.H."/>
            <person name="Eikeseth-Otteraa H."/>
            <person name="Noel B."/>
            <person name="Anthouard V."/>
            <person name="Porcel B.M."/>
            <person name="Kachouri-Lafond R."/>
            <person name="Nishino A."/>
            <person name="Ugolini M."/>
            <person name="Chourrout P."/>
            <person name="Nishida H."/>
            <person name="Aasland R."/>
            <person name="Huzurbazar S."/>
            <person name="Westhof E."/>
            <person name="Delsuc F."/>
            <person name="Lehrach H."/>
            <person name="Reinhardt R."/>
            <person name="Weissenbach J."/>
            <person name="Roy S.W."/>
            <person name="Artiguenave F."/>
            <person name="Postlethwait J.H."/>
            <person name="Manak J.R."/>
            <person name="Thompson E.M."/>
            <person name="Jaillon O."/>
            <person name="Du Pasquier L."/>
            <person name="Boudinot P."/>
            <person name="Liberles D.A."/>
            <person name="Volff J.N."/>
            <person name="Philippe H."/>
            <person name="Lenhard B."/>
            <person name="Roest Crollius H."/>
            <person name="Wincker P."/>
            <person name="Chourrout D."/>
        </authorList>
    </citation>
    <scope>NUCLEOTIDE SEQUENCE [LARGE SCALE GENOMIC DNA]</scope>
</reference>
<dbReference type="OrthoDB" id="10034042at2759"/>
<gene>
    <name evidence="7" type="ORF">GSOID_T00004626001</name>
</gene>
<feature type="compositionally biased region" description="Polar residues" evidence="6">
    <location>
        <begin position="405"/>
        <end position="418"/>
    </location>
</feature>
<organism evidence="7">
    <name type="scientific">Oikopleura dioica</name>
    <name type="common">Tunicate</name>
    <dbReference type="NCBI Taxonomy" id="34765"/>
    <lineage>
        <taxon>Eukaryota</taxon>
        <taxon>Metazoa</taxon>
        <taxon>Chordata</taxon>
        <taxon>Tunicata</taxon>
        <taxon>Appendicularia</taxon>
        <taxon>Copelata</taxon>
        <taxon>Oikopleuridae</taxon>
        <taxon>Oikopleura</taxon>
    </lineage>
</organism>
<accession>E4XUC8</accession>
<proteinExistence type="inferred from homology"/>
<evidence type="ECO:0000313" key="7">
    <source>
        <dbReference type="EMBL" id="CBY13325.1"/>
    </source>
</evidence>
<dbReference type="Proteomes" id="UP000001307">
    <property type="component" value="Unassembled WGS sequence"/>
</dbReference>
<evidence type="ECO:0000256" key="3">
    <source>
        <dbReference type="ARBA" id="ARBA00038315"/>
    </source>
</evidence>
<evidence type="ECO:0000256" key="6">
    <source>
        <dbReference type="SAM" id="MobiDB-lite"/>
    </source>
</evidence>
<evidence type="ECO:0000313" key="8">
    <source>
        <dbReference type="Proteomes" id="UP000001307"/>
    </source>
</evidence>
<dbReference type="Gene3D" id="3.80.10.10">
    <property type="entry name" value="Ribonuclease Inhibitor"/>
    <property type="match status" value="1"/>
</dbReference>
<dbReference type="SUPFAM" id="SSF52047">
    <property type="entry name" value="RNI-like"/>
    <property type="match status" value="1"/>
</dbReference>
<dbReference type="InterPro" id="IPR032675">
    <property type="entry name" value="LRR_dom_sf"/>
</dbReference>
<dbReference type="InParanoid" id="E4XUC8"/>
<dbReference type="Pfam" id="PF13516">
    <property type="entry name" value="LRR_6"/>
    <property type="match status" value="3"/>
</dbReference>
<dbReference type="SMART" id="SM00368">
    <property type="entry name" value="LRR_RI"/>
    <property type="match status" value="8"/>
</dbReference>
<feature type="region of interest" description="Disordered" evidence="6">
    <location>
        <begin position="387"/>
        <end position="436"/>
    </location>
</feature>
<protein>
    <recommendedName>
        <fullName evidence="4">Protein phosphatase 1 regulatory subunit 37</fullName>
    </recommendedName>
    <alternativeName>
        <fullName evidence="5">Leucine-rich repeat-containing protein 68</fullName>
    </alternativeName>
</protein>
<keyword evidence="8" id="KW-1185">Reference proteome</keyword>
<evidence type="ECO:0000256" key="5">
    <source>
        <dbReference type="ARBA" id="ARBA00041209"/>
    </source>
</evidence>
<sequence>MDAIESIFRHFQLNTVDVQRKLFDDASSSALFDMLLFYESTSILNCSKNVMGAAAWISLSQLVKRSERLHTLDASNNQIPDAVIPPFSRALRSSLNLSVLHLEGCYLSGRSVALICAGLRTNTSVTELHLMDNMLTIQDTQHIRALLALSKTLKLLDLRNNKIMDSGLFHLCDGLKNPSCKLETLCLWNNQITAVAMAPLTEALLENKTLSMLNLGQNAIMDQGASTLKMGLQGNSTLRRLGLVGCKLSDCGVIAIAEYLAESSAIQRLDLRNNDISLGGLMALSLSARENKSAKRIDLDKPAKDPGLPQELLQRQNELWDDLGLYAMRNRGAEMTRTMSEATVTSPTSQNGERQTIEFDYRDEPSQICTKPIPISPKQALDELDVEKSLPPASPPKDEEEIIQSEGSLSTEENSLTLEHNEDDEEFDHYVQSQIE</sequence>
<dbReference type="InterPro" id="IPR001611">
    <property type="entry name" value="Leu-rich_rpt"/>
</dbReference>
<keyword evidence="1" id="KW-0433">Leucine-rich repeat</keyword>
<comment type="similarity">
    <text evidence="3">Belongs to the PPP1R37 family.</text>
</comment>
<keyword evidence="2" id="KW-0677">Repeat</keyword>
<dbReference type="AlphaFoldDB" id="E4XUC8"/>
<dbReference type="PANTHER" id="PTHR24112">
    <property type="entry name" value="LEUCINE-RICH REPEAT, ISOFORM F-RELATED"/>
    <property type="match status" value="1"/>
</dbReference>
<dbReference type="InterPro" id="IPR051279">
    <property type="entry name" value="PP1-Reg/Actin-Interact_Protein"/>
</dbReference>
<evidence type="ECO:0000256" key="2">
    <source>
        <dbReference type="ARBA" id="ARBA00022737"/>
    </source>
</evidence>
<evidence type="ECO:0000256" key="4">
    <source>
        <dbReference type="ARBA" id="ARBA00040684"/>
    </source>
</evidence>
<name>E4XUC8_OIKDI</name>